<sequence length="205" mass="22138">MPHTATDRQPTQARQAEIIAAVLALSASQGPGTITTQGIASAIGLTHGALFKHFPTKAALWLAVIDWVDAQLMTRLHAAANDHDHPVAALRAVFMAHTDFVVAHPGVPRFIFNELQQPEDSPLKHRVSDMLGRYRQLLQARLQHAASLGALRPRLDLDAAATLFIGSLQGLVMQAMLRGNTTGMRDAAEAVFAIYRSAILVELAS</sequence>
<dbReference type="PANTHER" id="PTHR47506">
    <property type="entry name" value="TRANSCRIPTIONAL REGULATORY PROTEIN"/>
    <property type="match status" value="1"/>
</dbReference>
<dbReference type="PANTHER" id="PTHR47506:SF1">
    <property type="entry name" value="HTH-TYPE TRANSCRIPTIONAL REGULATOR YJDC"/>
    <property type="match status" value="1"/>
</dbReference>
<dbReference type="Pfam" id="PF00440">
    <property type="entry name" value="TetR_N"/>
    <property type="match status" value="1"/>
</dbReference>
<dbReference type="PROSITE" id="PS50977">
    <property type="entry name" value="HTH_TETR_2"/>
    <property type="match status" value="1"/>
</dbReference>
<comment type="caution">
    <text evidence="7">The sequence shown here is derived from an EMBL/GenBank/DDBJ whole genome shotgun (WGS) entry which is preliminary data.</text>
</comment>
<feature type="DNA-binding region" description="H-T-H motif" evidence="5">
    <location>
        <begin position="35"/>
        <end position="54"/>
    </location>
</feature>
<organism evidence="7 8">
    <name type="scientific">Denitromonas halophila</name>
    <dbReference type="NCBI Taxonomy" id="1629404"/>
    <lineage>
        <taxon>Bacteria</taxon>
        <taxon>Pseudomonadati</taxon>
        <taxon>Pseudomonadota</taxon>
        <taxon>Betaproteobacteria</taxon>
        <taxon>Rhodocyclales</taxon>
        <taxon>Zoogloeaceae</taxon>
        <taxon>Denitromonas</taxon>
    </lineage>
</organism>
<evidence type="ECO:0000313" key="7">
    <source>
        <dbReference type="EMBL" id="TVO74627.1"/>
    </source>
</evidence>
<feature type="domain" description="HTH tetR-type" evidence="6">
    <location>
        <begin position="12"/>
        <end position="72"/>
    </location>
</feature>
<dbReference type="InterPro" id="IPR036271">
    <property type="entry name" value="Tet_transcr_reg_TetR-rel_C_sf"/>
</dbReference>
<keyword evidence="1" id="KW-0678">Repressor</keyword>
<reference evidence="7 8" key="1">
    <citation type="submission" date="2019-07" db="EMBL/GenBank/DDBJ databases">
        <title>The pathways for chlorine oxyanion respiration interact through the shared metabolite chlorate.</title>
        <authorList>
            <person name="Barnum T.P."/>
            <person name="Cheng Y."/>
            <person name="Hill K.A."/>
            <person name="Lucas L.N."/>
            <person name="Carlson H.K."/>
            <person name="Coates J.D."/>
        </authorList>
    </citation>
    <scope>NUCLEOTIDE SEQUENCE [LARGE SCALE GENOMIC DNA]</scope>
    <source>
        <strain evidence="7 8">SFB-1</strain>
    </source>
</reference>
<dbReference type="InterPro" id="IPR001647">
    <property type="entry name" value="HTH_TetR"/>
</dbReference>
<dbReference type="EMBL" id="VMNI01000015">
    <property type="protein sequence ID" value="TVO74627.1"/>
    <property type="molecule type" value="Genomic_DNA"/>
</dbReference>
<proteinExistence type="predicted"/>
<dbReference type="Gene3D" id="1.10.357.10">
    <property type="entry name" value="Tetracycline Repressor, domain 2"/>
    <property type="match status" value="1"/>
</dbReference>
<dbReference type="SUPFAM" id="SSF48498">
    <property type="entry name" value="Tetracyclin repressor-like, C-terminal domain"/>
    <property type="match status" value="1"/>
</dbReference>
<dbReference type="AlphaFoldDB" id="A0A557RT52"/>
<keyword evidence="4" id="KW-0804">Transcription</keyword>
<evidence type="ECO:0000256" key="4">
    <source>
        <dbReference type="ARBA" id="ARBA00023163"/>
    </source>
</evidence>
<dbReference type="InterPro" id="IPR023772">
    <property type="entry name" value="DNA-bd_HTH_TetR-type_CS"/>
</dbReference>
<accession>A0A557RT52</accession>
<dbReference type="SUPFAM" id="SSF46689">
    <property type="entry name" value="Homeodomain-like"/>
    <property type="match status" value="1"/>
</dbReference>
<evidence type="ECO:0000256" key="3">
    <source>
        <dbReference type="ARBA" id="ARBA00023125"/>
    </source>
</evidence>
<dbReference type="GO" id="GO:0003677">
    <property type="term" value="F:DNA binding"/>
    <property type="evidence" value="ECO:0007669"/>
    <property type="project" value="UniProtKB-UniRule"/>
</dbReference>
<dbReference type="Proteomes" id="UP000318349">
    <property type="component" value="Unassembled WGS sequence"/>
</dbReference>
<evidence type="ECO:0000256" key="5">
    <source>
        <dbReference type="PROSITE-ProRule" id="PRU00335"/>
    </source>
</evidence>
<keyword evidence="2" id="KW-0805">Transcription regulation</keyword>
<evidence type="ECO:0000256" key="1">
    <source>
        <dbReference type="ARBA" id="ARBA00022491"/>
    </source>
</evidence>
<dbReference type="InterPro" id="IPR011075">
    <property type="entry name" value="TetR_C"/>
</dbReference>
<evidence type="ECO:0000256" key="2">
    <source>
        <dbReference type="ARBA" id="ARBA00023015"/>
    </source>
</evidence>
<keyword evidence="3 5" id="KW-0238">DNA-binding</keyword>
<protein>
    <submittedName>
        <fullName evidence="7">TetR/AcrR family transcriptional regulator</fullName>
    </submittedName>
</protein>
<evidence type="ECO:0000259" key="6">
    <source>
        <dbReference type="PROSITE" id="PS50977"/>
    </source>
</evidence>
<dbReference type="PROSITE" id="PS01081">
    <property type="entry name" value="HTH_TETR_1"/>
    <property type="match status" value="1"/>
</dbReference>
<dbReference type="Pfam" id="PF16925">
    <property type="entry name" value="TetR_C_13"/>
    <property type="match status" value="1"/>
</dbReference>
<dbReference type="InterPro" id="IPR009057">
    <property type="entry name" value="Homeodomain-like_sf"/>
</dbReference>
<evidence type="ECO:0000313" key="8">
    <source>
        <dbReference type="Proteomes" id="UP000318349"/>
    </source>
</evidence>
<gene>
    <name evidence="7" type="ORF">FHP89_14995</name>
</gene>
<name>A0A557RT52_9RHOO</name>